<gene>
    <name evidence="2" type="ORF">POM88_042701</name>
</gene>
<evidence type="ECO:0000313" key="3">
    <source>
        <dbReference type="Proteomes" id="UP001237642"/>
    </source>
</evidence>
<protein>
    <submittedName>
        <fullName evidence="2">Uncharacterized protein</fullName>
    </submittedName>
</protein>
<dbReference type="Proteomes" id="UP001237642">
    <property type="component" value="Unassembled WGS sequence"/>
</dbReference>
<keyword evidence="3" id="KW-1185">Reference proteome</keyword>
<name>A0AAD8M9G1_9APIA</name>
<keyword evidence="1" id="KW-1133">Transmembrane helix</keyword>
<dbReference type="EMBL" id="JAUIZM010000009">
    <property type="protein sequence ID" value="KAK1367140.1"/>
    <property type="molecule type" value="Genomic_DNA"/>
</dbReference>
<evidence type="ECO:0000256" key="1">
    <source>
        <dbReference type="SAM" id="Phobius"/>
    </source>
</evidence>
<dbReference type="AlphaFoldDB" id="A0AAD8M9G1"/>
<evidence type="ECO:0000313" key="2">
    <source>
        <dbReference type="EMBL" id="KAK1367140.1"/>
    </source>
</evidence>
<proteinExistence type="predicted"/>
<reference evidence="2" key="1">
    <citation type="submission" date="2023-02" db="EMBL/GenBank/DDBJ databases">
        <title>Genome of toxic invasive species Heracleum sosnowskyi carries increased number of genes despite the absence of recent whole-genome duplications.</title>
        <authorList>
            <person name="Schelkunov M."/>
            <person name="Shtratnikova V."/>
            <person name="Makarenko M."/>
            <person name="Klepikova A."/>
            <person name="Omelchenko D."/>
            <person name="Novikova G."/>
            <person name="Obukhova E."/>
            <person name="Bogdanov V."/>
            <person name="Penin A."/>
            <person name="Logacheva M."/>
        </authorList>
    </citation>
    <scope>NUCLEOTIDE SEQUENCE</scope>
    <source>
        <strain evidence="2">Hsosn_3</strain>
        <tissue evidence="2">Leaf</tissue>
    </source>
</reference>
<sequence>MIDFSILNRLLSTSNSYGPNFGWLVTASFGFIAVIYAFLKWQRKTSLYWVKASAREKKKAWKKLKLPLSHHTWMEDFSHGKQPSTCCVCLTSVVSPQGTVCEKGLQMCCAS</sequence>
<organism evidence="2 3">
    <name type="scientific">Heracleum sosnowskyi</name>
    <dbReference type="NCBI Taxonomy" id="360622"/>
    <lineage>
        <taxon>Eukaryota</taxon>
        <taxon>Viridiplantae</taxon>
        <taxon>Streptophyta</taxon>
        <taxon>Embryophyta</taxon>
        <taxon>Tracheophyta</taxon>
        <taxon>Spermatophyta</taxon>
        <taxon>Magnoliopsida</taxon>
        <taxon>eudicotyledons</taxon>
        <taxon>Gunneridae</taxon>
        <taxon>Pentapetalae</taxon>
        <taxon>asterids</taxon>
        <taxon>campanulids</taxon>
        <taxon>Apiales</taxon>
        <taxon>Apiaceae</taxon>
        <taxon>Apioideae</taxon>
        <taxon>apioid superclade</taxon>
        <taxon>Tordylieae</taxon>
        <taxon>Tordyliinae</taxon>
        <taxon>Heracleum</taxon>
    </lineage>
</organism>
<comment type="caution">
    <text evidence="2">The sequence shown here is derived from an EMBL/GenBank/DDBJ whole genome shotgun (WGS) entry which is preliminary data.</text>
</comment>
<keyword evidence="1" id="KW-0472">Membrane</keyword>
<feature type="transmembrane region" description="Helical" evidence="1">
    <location>
        <begin position="20"/>
        <end position="39"/>
    </location>
</feature>
<reference evidence="2" key="2">
    <citation type="submission" date="2023-05" db="EMBL/GenBank/DDBJ databases">
        <authorList>
            <person name="Schelkunov M.I."/>
        </authorList>
    </citation>
    <scope>NUCLEOTIDE SEQUENCE</scope>
    <source>
        <strain evidence="2">Hsosn_3</strain>
        <tissue evidence="2">Leaf</tissue>
    </source>
</reference>
<keyword evidence="1" id="KW-0812">Transmembrane</keyword>
<accession>A0AAD8M9G1</accession>